<evidence type="ECO:0000313" key="1">
    <source>
        <dbReference type="EMBL" id="MFC0627713.1"/>
    </source>
</evidence>
<evidence type="ECO:0000313" key="2">
    <source>
        <dbReference type="Proteomes" id="UP001589890"/>
    </source>
</evidence>
<dbReference type="EMBL" id="JBHLTC010000036">
    <property type="protein sequence ID" value="MFC0627713.1"/>
    <property type="molecule type" value="Genomic_DNA"/>
</dbReference>
<sequence>MSGIGQFEFSAPLWRYPGDVAWYFVSVPAEISDDILELTGSVRRGFGSVRVVVTVGSTTWRTSLFPDSKRGTYLLPVKKAVRTAEDLEPDGDVHALIELADL</sequence>
<gene>
    <name evidence="1" type="ORF">ACFFGN_26805</name>
</gene>
<dbReference type="SUPFAM" id="SSF141694">
    <property type="entry name" value="AF2212/PG0164-like"/>
    <property type="match status" value="1"/>
</dbReference>
<dbReference type="Pfam" id="PF08922">
    <property type="entry name" value="DUF1905"/>
    <property type="match status" value="1"/>
</dbReference>
<name>A0ABV6QST7_9ACTN</name>
<dbReference type="InterPro" id="IPR037079">
    <property type="entry name" value="AF2212/PG0164-like_sf"/>
</dbReference>
<dbReference type="RefSeq" id="WP_380052797.1">
    <property type="nucleotide sequence ID" value="NZ_JBHLTC010000036.1"/>
</dbReference>
<dbReference type="Gene3D" id="2.40.30.100">
    <property type="entry name" value="AF2212/PG0164-like"/>
    <property type="match status" value="1"/>
</dbReference>
<keyword evidence="2" id="KW-1185">Reference proteome</keyword>
<reference evidence="1 2" key="1">
    <citation type="submission" date="2024-09" db="EMBL/GenBank/DDBJ databases">
        <authorList>
            <person name="Sun Q."/>
            <person name="Mori K."/>
        </authorList>
    </citation>
    <scope>NUCLEOTIDE SEQUENCE [LARGE SCALE GENOMIC DNA]</scope>
    <source>
        <strain evidence="1 2">CGMCC 1.15906</strain>
    </source>
</reference>
<organism evidence="1 2">
    <name type="scientific">Kribbella deserti</name>
    <dbReference type="NCBI Taxonomy" id="1926257"/>
    <lineage>
        <taxon>Bacteria</taxon>
        <taxon>Bacillati</taxon>
        <taxon>Actinomycetota</taxon>
        <taxon>Actinomycetes</taxon>
        <taxon>Propionibacteriales</taxon>
        <taxon>Kribbellaceae</taxon>
        <taxon>Kribbella</taxon>
    </lineage>
</organism>
<dbReference type="InterPro" id="IPR015018">
    <property type="entry name" value="DUF1905"/>
</dbReference>
<dbReference type="Proteomes" id="UP001589890">
    <property type="component" value="Unassembled WGS sequence"/>
</dbReference>
<comment type="caution">
    <text evidence="1">The sequence shown here is derived from an EMBL/GenBank/DDBJ whole genome shotgun (WGS) entry which is preliminary data.</text>
</comment>
<proteinExistence type="predicted"/>
<accession>A0ABV6QST7</accession>
<protein>
    <submittedName>
        <fullName evidence="1">DUF1905 domain-containing protein</fullName>
    </submittedName>
</protein>